<dbReference type="InterPro" id="IPR019793">
    <property type="entry name" value="Peroxidases_heam-ligand_BS"/>
</dbReference>
<dbReference type="AlphaFoldDB" id="A0A0E0CDA6"/>
<dbReference type="Gene3D" id="1.10.420.10">
    <property type="entry name" value="Peroxidase, domain 2"/>
    <property type="match status" value="1"/>
</dbReference>
<evidence type="ECO:0000256" key="13">
    <source>
        <dbReference type="ARBA" id="ARBA00023180"/>
    </source>
</evidence>
<comment type="similarity">
    <text evidence="21">Belongs to the peroxidase family. Classical plant (class III) peroxidase subfamily.</text>
</comment>
<dbReference type="PANTHER" id="PTHR31517">
    <property type="match status" value="1"/>
</dbReference>
<evidence type="ECO:0000256" key="10">
    <source>
        <dbReference type="ARBA" id="ARBA00023002"/>
    </source>
</evidence>
<feature type="binding site" evidence="18">
    <location>
        <position position="83"/>
    </location>
    <ligand>
        <name>Ca(2+)</name>
        <dbReference type="ChEBI" id="CHEBI:29108"/>
        <label>1</label>
    </ligand>
</feature>
<dbReference type="GO" id="GO:0005576">
    <property type="term" value="C:extracellular region"/>
    <property type="evidence" value="ECO:0007669"/>
    <property type="project" value="UniProtKB-SubCell"/>
</dbReference>
<dbReference type="PRINTS" id="PR00461">
    <property type="entry name" value="PLPEROXIDASE"/>
</dbReference>
<dbReference type="Pfam" id="PF00141">
    <property type="entry name" value="peroxidase"/>
    <property type="match status" value="1"/>
</dbReference>
<keyword evidence="15 21" id="KW-0376">Hydrogen peroxide</keyword>
<evidence type="ECO:0000256" key="18">
    <source>
        <dbReference type="PIRSR" id="PIRSR600823-3"/>
    </source>
</evidence>
<feature type="binding site" evidence="18">
    <location>
        <position position="80"/>
    </location>
    <ligand>
        <name>Ca(2+)</name>
        <dbReference type="ChEBI" id="CHEBI:29108"/>
        <label>1</label>
    </ligand>
</feature>
<evidence type="ECO:0000256" key="9">
    <source>
        <dbReference type="ARBA" id="ARBA00022837"/>
    </source>
</evidence>
<evidence type="ECO:0000256" key="21">
    <source>
        <dbReference type="RuleBase" id="RU362060"/>
    </source>
</evidence>
<dbReference type="InterPro" id="IPR033905">
    <property type="entry name" value="Secretory_peroxidase"/>
</dbReference>
<feature type="binding site" evidence="18">
    <location>
        <position position="261"/>
    </location>
    <ligand>
        <name>Ca(2+)</name>
        <dbReference type="ChEBI" id="CHEBI:29108"/>
        <label>2</label>
    </ligand>
</feature>
<feature type="binding site" evidence="18">
    <location>
        <position position="253"/>
    </location>
    <ligand>
        <name>Ca(2+)</name>
        <dbReference type="ChEBI" id="CHEBI:29108"/>
        <label>2</label>
    </ligand>
</feature>
<accession>A0A0E0CDA6</accession>
<comment type="catalytic activity">
    <reaction evidence="1 21">
        <text>2 a phenolic donor + H2O2 = 2 a phenolic radical donor + 2 H2O</text>
        <dbReference type="Rhea" id="RHEA:56136"/>
        <dbReference type="ChEBI" id="CHEBI:15377"/>
        <dbReference type="ChEBI" id="CHEBI:16240"/>
        <dbReference type="ChEBI" id="CHEBI:139520"/>
        <dbReference type="ChEBI" id="CHEBI:139521"/>
        <dbReference type="EC" id="1.11.1.7"/>
    </reaction>
</comment>
<dbReference type="GO" id="GO:0042744">
    <property type="term" value="P:hydrogen peroxide catabolic process"/>
    <property type="evidence" value="ECO:0007669"/>
    <property type="project" value="UniProtKB-KW"/>
</dbReference>
<dbReference type="PROSITE" id="PS51257">
    <property type="entry name" value="PROKAR_LIPOPROTEIN"/>
    <property type="match status" value="1"/>
</dbReference>
<keyword evidence="14" id="KW-0873">Pyrrolidone carboxylic acid</keyword>
<keyword evidence="12 20" id="KW-1015">Disulfide bond</keyword>
<evidence type="ECO:0000256" key="14">
    <source>
        <dbReference type="ARBA" id="ARBA00023283"/>
    </source>
</evidence>
<dbReference type="InterPro" id="IPR019794">
    <property type="entry name" value="Peroxidases_AS"/>
</dbReference>
<feature type="binding site" description="axial binding residue" evidence="18">
    <location>
        <position position="207"/>
    </location>
    <ligand>
        <name>heme b</name>
        <dbReference type="ChEBI" id="CHEBI:60344"/>
    </ligand>
    <ligandPart>
        <name>Fe</name>
        <dbReference type="ChEBI" id="CHEBI:18248"/>
    </ligandPart>
</feature>
<dbReference type="STRING" id="40149.A0A0E0CDA6"/>
<evidence type="ECO:0000256" key="12">
    <source>
        <dbReference type="ARBA" id="ARBA00023157"/>
    </source>
</evidence>
<keyword evidence="10 21" id="KW-0560">Oxidoreductase</keyword>
<dbReference type="PANTHER" id="PTHR31517:SF81">
    <property type="entry name" value="PEROXIDASE"/>
    <property type="match status" value="1"/>
</dbReference>
<evidence type="ECO:0000256" key="11">
    <source>
        <dbReference type="ARBA" id="ARBA00023004"/>
    </source>
</evidence>
<dbReference type="FunFam" id="1.10.520.10:FF:000009">
    <property type="entry name" value="Peroxidase"/>
    <property type="match status" value="1"/>
</dbReference>
<evidence type="ECO:0000259" key="22">
    <source>
        <dbReference type="PROSITE" id="PS50873"/>
    </source>
</evidence>
<comment type="similarity">
    <text evidence="3">Belongs to the peroxidase family. Ascorbate peroxidase subfamily.</text>
</comment>
<keyword evidence="5 21" id="KW-0575">Peroxidase</keyword>
<evidence type="ECO:0000313" key="24">
    <source>
        <dbReference type="Proteomes" id="UP000008021"/>
    </source>
</evidence>
<dbReference type="HOGENOM" id="CLU_010543_0_1_1"/>
<evidence type="ECO:0000313" key="23">
    <source>
        <dbReference type="EnsemblPlants" id="OMERI01G41610.1"/>
    </source>
</evidence>
<feature type="site" description="Transition state stabilizer" evidence="19">
    <location>
        <position position="75"/>
    </location>
</feature>
<comment type="cofactor">
    <cofactor evidence="18 21">
        <name>heme b</name>
        <dbReference type="ChEBI" id="CHEBI:60344"/>
    </cofactor>
    <text evidence="18 21">Binds 1 heme b (iron(II)-protoporphyrin IX) group per subunit.</text>
</comment>
<evidence type="ECO:0000256" key="1">
    <source>
        <dbReference type="ARBA" id="ARBA00000189"/>
    </source>
</evidence>
<feature type="binding site" evidence="18">
    <location>
        <position position="99"/>
    </location>
    <ligand>
        <name>Ca(2+)</name>
        <dbReference type="ChEBI" id="CHEBI:29108"/>
        <label>1</label>
    </ligand>
</feature>
<dbReference type="EC" id="1.11.1.7" evidence="4 21"/>
<dbReference type="PROSITE" id="PS00435">
    <property type="entry name" value="PEROXIDASE_1"/>
    <property type="match status" value="1"/>
</dbReference>
<evidence type="ECO:0000256" key="6">
    <source>
        <dbReference type="ARBA" id="ARBA00022617"/>
    </source>
</evidence>
<feature type="chain" id="PRO_5005116227" description="Peroxidase" evidence="21">
    <location>
        <begin position="30"/>
        <end position="339"/>
    </location>
</feature>
<dbReference type="PROSITE" id="PS00436">
    <property type="entry name" value="PEROXIDASE_2"/>
    <property type="match status" value="1"/>
</dbReference>
<dbReference type="GO" id="GO:0020037">
    <property type="term" value="F:heme binding"/>
    <property type="evidence" value="ECO:0007669"/>
    <property type="project" value="UniProtKB-UniRule"/>
</dbReference>
<dbReference type="InterPro" id="IPR002016">
    <property type="entry name" value="Haem_peroxidase"/>
</dbReference>
<feature type="binding site" evidence="18">
    <location>
        <position position="208"/>
    </location>
    <ligand>
        <name>Ca(2+)</name>
        <dbReference type="ChEBI" id="CHEBI:29108"/>
        <label>2</label>
    </ligand>
</feature>
<keyword evidence="7 18" id="KW-0479">Metal-binding</keyword>
<keyword evidence="24" id="KW-1185">Reference proteome</keyword>
<keyword evidence="11 18" id="KW-0408">Iron</keyword>
<feature type="disulfide bond" evidence="20">
    <location>
        <begin position="214"/>
        <end position="241"/>
    </location>
</feature>
<keyword evidence="6 21" id="KW-0349">Heme</keyword>
<dbReference type="SUPFAM" id="SSF48113">
    <property type="entry name" value="Heme-dependent peroxidases"/>
    <property type="match status" value="1"/>
</dbReference>
<feature type="binding site" evidence="17">
    <location>
        <position position="177"/>
    </location>
    <ligand>
        <name>substrate</name>
    </ligand>
</feature>
<keyword evidence="21" id="KW-0964">Secreted</keyword>
<dbReference type="Proteomes" id="UP000008021">
    <property type="component" value="Chromosome 1"/>
</dbReference>
<evidence type="ECO:0000256" key="17">
    <source>
        <dbReference type="PIRSR" id="PIRSR600823-2"/>
    </source>
</evidence>
<keyword evidence="13" id="KW-0325">Glycoprotein</keyword>
<feature type="disulfide bond" evidence="20">
    <location>
        <begin position="134"/>
        <end position="329"/>
    </location>
</feature>
<dbReference type="FunFam" id="1.10.420.10:FF:000006">
    <property type="entry name" value="Peroxidase"/>
    <property type="match status" value="1"/>
</dbReference>
<comment type="subcellular location">
    <subcellularLocation>
        <location evidence="2 21">Secreted</location>
    </subcellularLocation>
</comment>
<feature type="binding site" evidence="18">
    <location>
        <position position="85"/>
    </location>
    <ligand>
        <name>Ca(2+)</name>
        <dbReference type="ChEBI" id="CHEBI:29108"/>
        <label>1</label>
    </ligand>
</feature>
<feature type="signal peptide" evidence="21">
    <location>
        <begin position="1"/>
        <end position="29"/>
    </location>
</feature>
<evidence type="ECO:0000256" key="7">
    <source>
        <dbReference type="ARBA" id="ARBA00022723"/>
    </source>
</evidence>
<comment type="cofactor">
    <cofactor evidence="18 21">
        <name>Ca(2+)</name>
        <dbReference type="ChEBI" id="CHEBI:29108"/>
    </cofactor>
    <text evidence="18 21">Binds 2 calcium ions per subunit.</text>
</comment>
<reference evidence="23" key="1">
    <citation type="submission" date="2015-04" db="UniProtKB">
        <authorList>
            <consortium name="EnsemblPlants"/>
        </authorList>
    </citation>
    <scope>IDENTIFICATION</scope>
</reference>
<protein>
    <recommendedName>
        <fullName evidence="4 21">Peroxidase</fullName>
        <ecNumber evidence="4 21">1.11.1.7</ecNumber>
    </recommendedName>
</protein>
<dbReference type="CDD" id="cd00693">
    <property type="entry name" value="secretory_peroxidase"/>
    <property type="match status" value="1"/>
</dbReference>
<sequence length="339" mass="36119">MARKMSSTLQVLVVSCCSLLLLCAPAASAGDYPPTAKGLSYGFYQRSCPKAETIVRSFLKKAIRNDVGLAPGLIRLHFHDCFGCDASVLLARTATEASELDAPPNETIRPSALMAVAQLRALLDDACGGAVVSCADILTLAARDSVRLVGGPEYRVPLGRRDGATIAARERVVAAFPPPSSNVTALLAAVAKIGLDAADLVALSGAHTLGVSRCISFDDRLFPQVDATMDARFAAHLRLSCPAKNTTNTTDIDVRTPNAFDNKYYVDLLSRQGLLTSDQVLFSDGRTRGLVGRFAVDQPEFFRRFAFSMVKMSQIQVMTGVQGEIRTNCSVRNAAGGGT</sequence>
<feature type="binding site" evidence="18">
    <location>
        <position position="87"/>
    </location>
    <ligand>
        <name>Ca(2+)</name>
        <dbReference type="ChEBI" id="CHEBI:29108"/>
        <label>1</label>
    </ligand>
</feature>
<evidence type="ECO:0000256" key="20">
    <source>
        <dbReference type="PIRSR" id="PIRSR600823-5"/>
    </source>
</evidence>
<dbReference type="PRINTS" id="PR00458">
    <property type="entry name" value="PEROXIDASE"/>
</dbReference>
<dbReference type="Gramene" id="OMERI01G41610.1">
    <property type="protein sequence ID" value="OMERI01G41610.1"/>
    <property type="gene ID" value="OMERI01G41610"/>
</dbReference>
<feature type="domain" description="Plant heme peroxidase family profile" evidence="22">
    <location>
        <begin position="38"/>
        <end position="333"/>
    </location>
</feature>
<dbReference type="Gene3D" id="1.10.520.10">
    <property type="match status" value="1"/>
</dbReference>
<evidence type="ECO:0000256" key="15">
    <source>
        <dbReference type="ARBA" id="ARBA00023324"/>
    </source>
</evidence>
<dbReference type="EnsemblPlants" id="OMERI01G41610.1">
    <property type="protein sequence ID" value="OMERI01G41610.1"/>
    <property type="gene ID" value="OMERI01G41610"/>
</dbReference>
<dbReference type="InterPro" id="IPR000823">
    <property type="entry name" value="Peroxidase_pln"/>
</dbReference>
<keyword evidence="8 21" id="KW-0732">Signal</keyword>
<name>A0A0E0CDA6_9ORYZ</name>
<evidence type="ECO:0000256" key="5">
    <source>
        <dbReference type="ARBA" id="ARBA00022559"/>
    </source>
</evidence>
<dbReference type="GO" id="GO:0046872">
    <property type="term" value="F:metal ion binding"/>
    <property type="evidence" value="ECO:0007669"/>
    <property type="project" value="UniProtKB-UniRule"/>
</dbReference>
<feature type="disulfide bond" evidence="20">
    <location>
        <begin position="48"/>
        <end position="127"/>
    </location>
</feature>
<dbReference type="GO" id="GO:0140825">
    <property type="term" value="F:lactoperoxidase activity"/>
    <property type="evidence" value="ECO:0007669"/>
    <property type="project" value="UniProtKB-EC"/>
</dbReference>
<evidence type="ECO:0000256" key="2">
    <source>
        <dbReference type="ARBA" id="ARBA00004613"/>
    </source>
</evidence>
<evidence type="ECO:0000256" key="19">
    <source>
        <dbReference type="PIRSR" id="PIRSR600823-4"/>
    </source>
</evidence>
<proteinExistence type="inferred from homology"/>
<feature type="disulfide bond" evidence="20">
    <location>
        <begin position="81"/>
        <end position="84"/>
    </location>
</feature>
<dbReference type="GO" id="GO:0006979">
    <property type="term" value="P:response to oxidative stress"/>
    <property type="evidence" value="ECO:0007669"/>
    <property type="project" value="UniProtKB-UniRule"/>
</dbReference>
<evidence type="ECO:0000256" key="3">
    <source>
        <dbReference type="ARBA" id="ARBA00006873"/>
    </source>
</evidence>
<keyword evidence="9 18" id="KW-0106">Calcium</keyword>
<dbReference type="InterPro" id="IPR010255">
    <property type="entry name" value="Haem_peroxidase_sf"/>
</dbReference>
<reference evidence="23" key="2">
    <citation type="submission" date="2018-05" db="EMBL/GenBank/DDBJ databases">
        <title>OmerRS3 (Oryza meridionalis Reference Sequence Version 3).</title>
        <authorList>
            <person name="Zhang J."/>
            <person name="Kudrna D."/>
            <person name="Lee S."/>
            <person name="Talag J."/>
            <person name="Welchert J."/>
            <person name="Wing R.A."/>
        </authorList>
    </citation>
    <scope>NUCLEOTIDE SEQUENCE [LARGE SCALE GENOMIC DNA]</scope>
    <source>
        <strain evidence="23">cv. OR44</strain>
    </source>
</reference>
<feature type="active site" description="Proton acceptor" evidence="16">
    <location>
        <position position="79"/>
    </location>
</feature>
<dbReference type="PROSITE" id="PS50873">
    <property type="entry name" value="PEROXIDASE_4"/>
    <property type="match status" value="1"/>
</dbReference>
<organism evidence="23">
    <name type="scientific">Oryza meridionalis</name>
    <dbReference type="NCBI Taxonomy" id="40149"/>
    <lineage>
        <taxon>Eukaryota</taxon>
        <taxon>Viridiplantae</taxon>
        <taxon>Streptophyta</taxon>
        <taxon>Embryophyta</taxon>
        <taxon>Tracheophyta</taxon>
        <taxon>Spermatophyta</taxon>
        <taxon>Magnoliopsida</taxon>
        <taxon>Liliopsida</taxon>
        <taxon>Poales</taxon>
        <taxon>Poaceae</taxon>
        <taxon>BOP clade</taxon>
        <taxon>Oryzoideae</taxon>
        <taxon>Oryzeae</taxon>
        <taxon>Oryzinae</taxon>
        <taxon>Oryza</taxon>
    </lineage>
</organism>
<comment type="function">
    <text evidence="21">Removal of H(2)O(2), oxidation of toxic reductants, biosynthesis and degradation of lignin, suberization, auxin catabolism, response to environmental stresses such as wounding, pathogen attack and oxidative stress.</text>
</comment>
<feature type="binding site" evidence="18">
    <location>
        <position position="256"/>
    </location>
    <ligand>
        <name>Ca(2+)</name>
        <dbReference type="ChEBI" id="CHEBI:29108"/>
        <label>2</label>
    </ligand>
</feature>
<evidence type="ECO:0000256" key="16">
    <source>
        <dbReference type="PIRSR" id="PIRSR600823-1"/>
    </source>
</evidence>
<evidence type="ECO:0000256" key="8">
    <source>
        <dbReference type="ARBA" id="ARBA00022729"/>
    </source>
</evidence>
<evidence type="ECO:0000256" key="4">
    <source>
        <dbReference type="ARBA" id="ARBA00012313"/>
    </source>
</evidence>